<evidence type="ECO:0000313" key="3">
    <source>
        <dbReference type="Proteomes" id="UP001199916"/>
    </source>
</evidence>
<dbReference type="Proteomes" id="UP001199916">
    <property type="component" value="Unassembled WGS sequence"/>
</dbReference>
<comment type="caution">
    <text evidence="2">The sequence shown here is derived from an EMBL/GenBank/DDBJ whole genome shotgun (WGS) entry which is preliminary data.</text>
</comment>
<sequence>MSTVAAKPKSLGELIQYHRQKKDISLNKLQELVGIDKGSLSRIENGEVKRPDFQMILSISTALDIPCDDIVELYIEIGHKANVMYSILLKVLEISIPSSLVIKIATKFLESPKENSEDLVEKLYQTTDSVKDTSIKLSLYKLIIDYSRDHGIMFYIAKGLMQEYLIERNDFSKLNGTYQKGRYILKYAHCLSVEERVNLHYRLGVHAYNLCCFEESIALCEKVIDEDPTKSILSAEAHGIICDSYYFLGKYDMCEEYMIRYSEFPFPFIKDNVKVTTAVLYAKKGNVDLAIEQLQECLKSCGQNSLLHIINQLMLLYLQNDNLSAIEELLNYEEKIISIPYTSPFKQLEVAHYYEIKGNYYISLGSTEEGIDCFFKSALRYSRVNAVKKERECINLVVSLHITSNEGMSIANLKKLQILYNQCNEQEEEHEQTVN</sequence>
<name>A0ABS8YMW9_9BACL</name>
<dbReference type="RefSeq" id="WP_233698059.1">
    <property type="nucleotide sequence ID" value="NZ_JAJNBZ010000019.1"/>
</dbReference>
<organism evidence="2 3">
    <name type="scientific">Paenibacillus profundus</name>
    <dbReference type="NCBI Taxonomy" id="1173085"/>
    <lineage>
        <taxon>Bacteria</taxon>
        <taxon>Bacillati</taxon>
        <taxon>Bacillota</taxon>
        <taxon>Bacilli</taxon>
        <taxon>Bacillales</taxon>
        <taxon>Paenibacillaceae</taxon>
        <taxon>Paenibacillus</taxon>
    </lineage>
</organism>
<evidence type="ECO:0000313" key="2">
    <source>
        <dbReference type="EMBL" id="MCE5171652.1"/>
    </source>
</evidence>
<dbReference type="SMART" id="SM00028">
    <property type="entry name" value="TPR"/>
    <property type="match status" value="3"/>
</dbReference>
<accession>A0ABS8YMW9</accession>
<dbReference type="SUPFAM" id="SSF47413">
    <property type="entry name" value="lambda repressor-like DNA-binding domains"/>
    <property type="match status" value="1"/>
</dbReference>
<dbReference type="Gene3D" id="1.25.40.10">
    <property type="entry name" value="Tetratricopeptide repeat domain"/>
    <property type="match status" value="2"/>
</dbReference>
<feature type="domain" description="HTH cro/C1-type" evidence="1">
    <location>
        <begin position="15"/>
        <end position="70"/>
    </location>
</feature>
<dbReference type="InterPro" id="IPR010982">
    <property type="entry name" value="Lambda_DNA-bd_dom_sf"/>
</dbReference>
<protein>
    <submittedName>
        <fullName evidence="2">Helix-turn-helix domain-containing protein</fullName>
    </submittedName>
</protein>
<dbReference type="Pfam" id="PF01381">
    <property type="entry name" value="HTH_3"/>
    <property type="match status" value="1"/>
</dbReference>
<dbReference type="InterPro" id="IPR011990">
    <property type="entry name" value="TPR-like_helical_dom_sf"/>
</dbReference>
<dbReference type="PROSITE" id="PS50943">
    <property type="entry name" value="HTH_CROC1"/>
    <property type="match status" value="1"/>
</dbReference>
<dbReference type="SMART" id="SM00530">
    <property type="entry name" value="HTH_XRE"/>
    <property type="match status" value="1"/>
</dbReference>
<dbReference type="InterPro" id="IPR001387">
    <property type="entry name" value="Cro/C1-type_HTH"/>
</dbReference>
<keyword evidence="3" id="KW-1185">Reference proteome</keyword>
<dbReference type="EMBL" id="JAJNBZ010000019">
    <property type="protein sequence ID" value="MCE5171652.1"/>
    <property type="molecule type" value="Genomic_DNA"/>
</dbReference>
<reference evidence="2 3" key="1">
    <citation type="submission" date="2021-11" db="EMBL/GenBank/DDBJ databases">
        <title>Draft genome sequence of Paenibacillus profundus YoMME, a new Gram-positive bacteria with exoelectrogenic properties.</title>
        <authorList>
            <person name="Hubenova Y."/>
            <person name="Hubenova E."/>
            <person name="Manasiev Y."/>
            <person name="Peykov S."/>
            <person name="Mitov M."/>
        </authorList>
    </citation>
    <scope>NUCLEOTIDE SEQUENCE [LARGE SCALE GENOMIC DNA]</scope>
    <source>
        <strain evidence="2 3">YoMME</strain>
    </source>
</reference>
<dbReference type="SUPFAM" id="SSF48452">
    <property type="entry name" value="TPR-like"/>
    <property type="match status" value="1"/>
</dbReference>
<dbReference type="CDD" id="cd00093">
    <property type="entry name" value="HTH_XRE"/>
    <property type="match status" value="1"/>
</dbReference>
<dbReference type="InterPro" id="IPR019734">
    <property type="entry name" value="TPR_rpt"/>
</dbReference>
<proteinExistence type="predicted"/>
<gene>
    <name evidence="2" type="ORF">LQV63_20410</name>
</gene>
<evidence type="ECO:0000259" key="1">
    <source>
        <dbReference type="PROSITE" id="PS50943"/>
    </source>
</evidence>
<dbReference type="Gene3D" id="1.10.260.40">
    <property type="entry name" value="lambda repressor-like DNA-binding domains"/>
    <property type="match status" value="1"/>
</dbReference>